<dbReference type="SUPFAM" id="SSF56024">
    <property type="entry name" value="Phospholipase D/nuclease"/>
    <property type="match status" value="2"/>
</dbReference>
<name>A0ABW0JR51_9GAMM</name>
<gene>
    <name evidence="2" type="ORF">ACFPME_16895</name>
</gene>
<feature type="domain" description="PLD phosphodiesterase" evidence="1">
    <location>
        <begin position="481"/>
        <end position="508"/>
    </location>
</feature>
<dbReference type="CDD" id="cd09113">
    <property type="entry name" value="PLDc_ymdC_like_2"/>
    <property type="match status" value="1"/>
</dbReference>
<dbReference type="InterPro" id="IPR001736">
    <property type="entry name" value="PLipase_D/transphosphatidylase"/>
</dbReference>
<evidence type="ECO:0000313" key="2">
    <source>
        <dbReference type="EMBL" id="MFC5438240.1"/>
    </source>
</evidence>
<dbReference type="Proteomes" id="UP001596013">
    <property type="component" value="Unassembled WGS sequence"/>
</dbReference>
<keyword evidence="3" id="KW-1185">Reference proteome</keyword>
<proteinExistence type="predicted"/>
<protein>
    <submittedName>
        <fullName evidence="2">Phospholipase D-like domain-containing protein</fullName>
    </submittedName>
</protein>
<dbReference type="CDD" id="cd09111">
    <property type="entry name" value="PLDc_ymdC_like_1"/>
    <property type="match status" value="1"/>
</dbReference>
<comment type="caution">
    <text evidence="2">The sequence shown here is derived from an EMBL/GenBank/DDBJ whole genome shotgun (WGS) entry which is preliminary data.</text>
</comment>
<dbReference type="RefSeq" id="WP_377306857.1">
    <property type="nucleotide sequence ID" value="NZ_JBHSMK010000011.1"/>
</dbReference>
<dbReference type="PANTHER" id="PTHR21248:SF12">
    <property type="entry name" value="CARDIOLIPIN SYNTHASE C"/>
    <property type="match status" value="1"/>
</dbReference>
<reference evidence="3" key="1">
    <citation type="journal article" date="2019" name="Int. J. Syst. Evol. Microbiol.">
        <title>The Global Catalogue of Microorganisms (GCM) 10K type strain sequencing project: providing services to taxonomists for standard genome sequencing and annotation.</title>
        <authorList>
            <consortium name="The Broad Institute Genomics Platform"/>
            <consortium name="The Broad Institute Genome Sequencing Center for Infectious Disease"/>
            <person name="Wu L."/>
            <person name="Ma J."/>
        </authorList>
    </citation>
    <scope>NUCLEOTIDE SEQUENCE [LARGE SCALE GENOMIC DNA]</scope>
    <source>
        <strain evidence="3">JCM 17130</strain>
    </source>
</reference>
<accession>A0ABW0JR51</accession>
<dbReference type="PANTHER" id="PTHR21248">
    <property type="entry name" value="CARDIOLIPIN SYNTHASE"/>
    <property type="match status" value="1"/>
</dbReference>
<evidence type="ECO:0000259" key="1">
    <source>
        <dbReference type="PROSITE" id="PS50035"/>
    </source>
</evidence>
<dbReference type="PROSITE" id="PS50035">
    <property type="entry name" value="PLD"/>
    <property type="match status" value="2"/>
</dbReference>
<evidence type="ECO:0000313" key="3">
    <source>
        <dbReference type="Proteomes" id="UP001596013"/>
    </source>
</evidence>
<dbReference type="Gene3D" id="3.30.870.10">
    <property type="entry name" value="Endonuclease Chain A"/>
    <property type="match status" value="2"/>
</dbReference>
<dbReference type="SMART" id="SM00155">
    <property type="entry name" value="PLDc"/>
    <property type="match status" value="2"/>
</dbReference>
<feature type="domain" description="PLD phosphodiesterase" evidence="1">
    <location>
        <begin position="197"/>
        <end position="224"/>
    </location>
</feature>
<sequence>MHLPYHPRMPHFPRRFVLLPLLLGALLLQGCTLSRTQIRRADTVVAATVDHSTTCARPDHCAVPSPLRAAALQALAASTPQQPVHVVTLLDDSEPALAARINLIRAAQQSIDVQTFIWDQDDTGQLVLDELVQAARRGVQVRILADQLFSLDNMDLLDRLSRVSANLQVRLYNPTFHKAHTQPLEFAAGVLCCFMHFNQRMHNKLMLVDDAIGITGGRNYQDRYFNWDDDFDYVDRDVMVGGPAARQMAASFELFWQHKRTEPLTHLRDVNQRILSDAATPVWQPPHYRRPLRVARLQQVAADPAWLQAWLVEPTLQTGKVDYFSDLPAKTTKPDKRRALDFTHHIMRMIAGARREVLLQTPYLVMSKRAQGIFRRLHRRAEPPRVIVSTNSLASTDAFAVYAMSYKHRKRYLKKFGFEIHELKPHASGPAVDNQLANLGTDTLQLPSETASPASASQARFHLLGSRGSNNRPAPLLSEGRRFGLHAKSIVIDDAFAMVGSHNFDPRSDHYNTEAGVIVYDRTFADQLRRSILRDTQPENAWVIAPRRAVIPVLSDLNQVIGTVSESLPLFDLWPFRYATSFDLKPDCQPLRATDPNFYACYAPVGDFPDVALSPKLIITRLFTAFGVGAKGVL</sequence>
<dbReference type="InterPro" id="IPR025202">
    <property type="entry name" value="PLD-like_dom"/>
</dbReference>
<dbReference type="EMBL" id="JBHSMK010000011">
    <property type="protein sequence ID" value="MFC5438240.1"/>
    <property type="molecule type" value="Genomic_DNA"/>
</dbReference>
<organism evidence="2 3">
    <name type="scientific">Rhodanobacter umsongensis</name>
    <dbReference type="NCBI Taxonomy" id="633153"/>
    <lineage>
        <taxon>Bacteria</taxon>
        <taxon>Pseudomonadati</taxon>
        <taxon>Pseudomonadota</taxon>
        <taxon>Gammaproteobacteria</taxon>
        <taxon>Lysobacterales</taxon>
        <taxon>Rhodanobacteraceae</taxon>
        <taxon>Rhodanobacter</taxon>
    </lineage>
</organism>
<dbReference type="Pfam" id="PF13091">
    <property type="entry name" value="PLDc_2"/>
    <property type="match status" value="2"/>
</dbReference>